<feature type="compositionally biased region" description="Basic residues" evidence="1">
    <location>
        <begin position="551"/>
        <end position="563"/>
    </location>
</feature>
<name>A0A2A3E5B3_APICC</name>
<proteinExistence type="predicted"/>
<feature type="compositionally biased region" description="Polar residues" evidence="1">
    <location>
        <begin position="537"/>
        <end position="546"/>
    </location>
</feature>
<feature type="compositionally biased region" description="Polar residues" evidence="1">
    <location>
        <begin position="426"/>
        <end position="441"/>
    </location>
</feature>
<organism evidence="2 3">
    <name type="scientific">Apis cerana cerana</name>
    <name type="common">Oriental honeybee</name>
    <dbReference type="NCBI Taxonomy" id="94128"/>
    <lineage>
        <taxon>Eukaryota</taxon>
        <taxon>Metazoa</taxon>
        <taxon>Ecdysozoa</taxon>
        <taxon>Arthropoda</taxon>
        <taxon>Hexapoda</taxon>
        <taxon>Insecta</taxon>
        <taxon>Pterygota</taxon>
        <taxon>Neoptera</taxon>
        <taxon>Endopterygota</taxon>
        <taxon>Hymenoptera</taxon>
        <taxon>Apocrita</taxon>
        <taxon>Aculeata</taxon>
        <taxon>Apoidea</taxon>
        <taxon>Anthophila</taxon>
        <taxon>Apidae</taxon>
        <taxon>Apis</taxon>
    </lineage>
</organism>
<feature type="compositionally biased region" description="Basic and acidic residues" evidence="1">
    <location>
        <begin position="408"/>
        <end position="425"/>
    </location>
</feature>
<dbReference type="OrthoDB" id="7663415at2759"/>
<protein>
    <submittedName>
        <fullName evidence="2">Uncharacterized protein</fullName>
    </submittedName>
</protein>
<feature type="compositionally biased region" description="Polar residues" evidence="1">
    <location>
        <begin position="362"/>
        <end position="371"/>
    </location>
</feature>
<gene>
    <name evidence="2" type="ORF">APICC_08680</name>
</gene>
<dbReference type="AlphaFoldDB" id="A0A2A3E5B3"/>
<evidence type="ECO:0000313" key="3">
    <source>
        <dbReference type="Proteomes" id="UP000242457"/>
    </source>
</evidence>
<feature type="region of interest" description="Disordered" evidence="1">
    <location>
        <begin position="659"/>
        <end position="682"/>
    </location>
</feature>
<sequence>MSGSEKSIRPIRQLSLQPPAPRRQQVRRQRSAEDEKSLQICASPFARGKRGTCKGSERPKVRVAWRETRQKNEEELGQVEVVARQIPGRSKSTSGRSRGIEKSILYSRLELAERLRLAWQNREKNKANINIFLARETLDERCDSEISNGTAPSSPVRINDESKIETPLDNNYKTIRDEDREKEDEKVVRKLGNNDATTSGRIDDKLHVNFLPLEKNKVSVQAKSKEREKVDTEKERVNEQISRNSSVDEYVFIKKKQASDCSNHRVTSTSLPSIKIENSTLAIAKTSREDFSSAKQKRASFHSGTNRAFLDPIRSEIKWSSEKNSFQKSSIDNRVTIVEKNFSKQTIGNKENDTADEKNTPRENNSPYDSITNEKDGMEKIAVVDKSNCVDNKNAQIKTVIENRDNLQDDKTITPREMDRSDSTCRKISSTNDVQVSSRSIIETKDDSTIDKSSSSRNFNSMNDRNPPIKKTVENQKIEQKSRRTNSAPPQRRFESISPNNNRVHVNIGIDSMRKNRNQKDQDVDCKYNTMEKTDTAVTKISSSRGVRSAPLKRRSRSAKRRFCGGGTSKNEEDGKSRNRSGTRAGKNSIDSRTMDIVTMVSLVSSADSDSDIENSFRDDKLIDELRSKLPTTSIIKTSINSALSSARRPIKSVSFQKDSFDEEEYSPSKEQQLSPKEEKRTTESWLAIIGNQRGATSSKEEAVSWKTDVTGGGLTLPILALIHDIEEPLDVPLTDREKRCLAVPICDLHDKKRKLLKTRNTSSRSGIERQITSMKIKRETQESPIIISRKIDISAQQSKTTINNSIVNAKTTCILPSKETLHMQSIEPQFQTNKEKECWHLYKKMCDKGVCVSFDTVLRGMLTPTEYRLRQREVLQNL</sequence>
<feature type="region of interest" description="Disordered" evidence="1">
    <location>
        <begin position="408"/>
        <end position="504"/>
    </location>
</feature>
<keyword evidence="3" id="KW-1185">Reference proteome</keyword>
<feature type="compositionally biased region" description="Basic and acidic residues" evidence="1">
    <location>
        <begin position="350"/>
        <end position="361"/>
    </location>
</feature>
<dbReference type="STRING" id="94128.A0A2A3E5B3"/>
<feature type="region of interest" description="Disordered" evidence="1">
    <location>
        <begin position="537"/>
        <end position="591"/>
    </location>
</feature>
<reference evidence="2 3" key="1">
    <citation type="submission" date="2014-07" db="EMBL/GenBank/DDBJ databases">
        <title>Genomic and transcriptomic analysis on Apis cerana provide comprehensive insights into honey bee biology.</title>
        <authorList>
            <person name="Diao Q."/>
            <person name="Sun L."/>
            <person name="Zheng H."/>
            <person name="Zheng H."/>
            <person name="Xu S."/>
            <person name="Wang S."/>
            <person name="Zeng Z."/>
            <person name="Hu F."/>
            <person name="Su S."/>
            <person name="Wu J."/>
        </authorList>
    </citation>
    <scope>NUCLEOTIDE SEQUENCE [LARGE SCALE GENOMIC DNA]</scope>
    <source>
        <tissue evidence="2">Pupae without intestine</tissue>
    </source>
</reference>
<evidence type="ECO:0000313" key="2">
    <source>
        <dbReference type="EMBL" id="PBC26261.1"/>
    </source>
</evidence>
<evidence type="ECO:0000256" key="1">
    <source>
        <dbReference type="SAM" id="MobiDB-lite"/>
    </source>
</evidence>
<feature type="compositionally biased region" description="Basic and acidic residues" evidence="1">
    <location>
        <begin position="471"/>
        <end position="482"/>
    </location>
</feature>
<feature type="region of interest" description="Disordered" evidence="1">
    <location>
        <begin position="1"/>
        <end position="39"/>
    </location>
</feature>
<accession>A0A2A3E5B3</accession>
<feature type="region of interest" description="Disordered" evidence="1">
    <location>
        <begin position="346"/>
        <end position="376"/>
    </location>
</feature>
<dbReference type="EMBL" id="KZ288400">
    <property type="protein sequence ID" value="PBC26261.1"/>
    <property type="molecule type" value="Genomic_DNA"/>
</dbReference>
<dbReference type="Proteomes" id="UP000242457">
    <property type="component" value="Unassembled WGS sequence"/>
</dbReference>